<dbReference type="PROSITE" id="PS51257">
    <property type="entry name" value="PROKAR_LIPOPROTEIN"/>
    <property type="match status" value="1"/>
</dbReference>
<dbReference type="Pfam" id="PF05305">
    <property type="entry name" value="DUF732"/>
    <property type="match status" value="1"/>
</dbReference>
<proteinExistence type="predicted"/>
<evidence type="ECO:0000313" key="2">
    <source>
        <dbReference type="EMBL" id="AKJ72647.1"/>
    </source>
</evidence>
<keyword evidence="3" id="KW-1185">Reference proteome</keyword>
<reference evidence="2 3" key="1">
    <citation type="journal article" date="2015" name="PLoS ONE">
        <title>Lysis to Kill: Evaluation of the Lytic Abilities, and Genomics of Nine Bacteriophages Infective for Gordonia spp. and Their Potential Use in Activated Sludge Foam Biocontrol.</title>
        <authorList>
            <person name="Dyson Z.A."/>
            <person name="Tucci J."/>
            <person name="Seviour R.J."/>
            <person name="Petrovski S."/>
        </authorList>
    </citation>
    <scope>NUCLEOTIDE SEQUENCE [LARGE SCALE GENOMIC DNA]</scope>
</reference>
<organism evidence="2 3">
    <name type="scientific">Gordonia phage GMA2</name>
    <dbReference type="NCBI Taxonomy" id="1647283"/>
    <lineage>
        <taxon>Viruses</taxon>
        <taxon>Duplodnaviria</taxon>
        <taxon>Heunggongvirae</taxon>
        <taxon>Uroviricota</taxon>
        <taxon>Caudoviricetes</taxon>
        <taxon>Gimaduovirus</taxon>
        <taxon>Gimaduovirus GMA2</taxon>
    </lineage>
</organism>
<sequence>MNSKHSKRIKKATVGVAIIAGATFGAACSSEDAGTGLGNVTETASVVTKTVTSSAETETTAENADAIQQYLNKVRSGESGVKDDVLVEVGRQTCQDLKDGKKQTKTMLLDNEEDERVRDMTIQQRINVGAYSVQYFCPDQMGAYTE</sequence>
<evidence type="ECO:0000313" key="3">
    <source>
        <dbReference type="Proteomes" id="UP000221359"/>
    </source>
</evidence>
<gene>
    <name evidence="2" type="ORF">GMA2_109</name>
</gene>
<name>A0A0K0N7C5_9CAUD</name>
<evidence type="ECO:0000259" key="1">
    <source>
        <dbReference type="Pfam" id="PF05305"/>
    </source>
</evidence>
<dbReference type="EMBL" id="KR063281">
    <property type="protein sequence ID" value="AKJ72647.1"/>
    <property type="molecule type" value="Genomic_DNA"/>
</dbReference>
<dbReference type="Proteomes" id="UP000221359">
    <property type="component" value="Segment"/>
</dbReference>
<protein>
    <recommendedName>
        <fullName evidence="1">DUF732 domain-containing protein</fullName>
    </recommendedName>
</protein>
<dbReference type="InterPro" id="IPR007969">
    <property type="entry name" value="DUF732"/>
</dbReference>
<feature type="domain" description="DUF732" evidence="1">
    <location>
        <begin position="68"/>
        <end position="139"/>
    </location>
</feature>
<accession>A0A0K0N7C5</accession>